<dbReference type="AlphaFoldDB" id="A0AB34K1D0"/>
<dbReference type="EMBL" id="JBGBPQ010000003">
    <property type="protein sequence ID" value="KAL1526314.1"/>
    <property type="molecule type" value="Genomic_DNA"/>
</dbReference>
<proteinExistence type="predicted"/>
<keyword evidence="2" id="KW-1185">Reference proteome</keyword>
<accession>A0AB34K1D0</accession>
<protein>
    <submittedName>
        <fullName evidence="1">Uncharacterized protein</fullName>
    </submittedName>
</protein>
<sequence>MSSLIFFGQGGELFMGEDGTAEERLKSLLGDSSDRAGLARRRIVRRPLSGYQAQSMLFSERDAASSLAAGDPLSEMFMHLAATRKEQSSGRTGNVEPSISATFMSGLAQLGTEESFGNRIPHAKESSSALTQLRSCFVQEMMLSALTDESTLSQMGPLDADYK</sequence>
<gene>
    <name evidence="1" type="ORF">AB1Y20_015029</name>
</gene>
<evidence type="ECO:0000313" key="1">
    <source>
        <dbReference type="EMBL" id="KAL1526314.1"/>
    </source>
</evidence>
<name>A0AB34K1D0_PRYPA</name>
<organism evidence="1 2">
    <name type="scientific">Prymnesium parvum</name>
    <name type="common">Toxic golden alga</name>
    <dbReference type="NCBI Taxonomy" id="97485"/>
    <lineage>
        <taxon>Eukaryota</taxon>
        <taxon>Haptista</taxon>
        <taxon>Haptophyta</taxon>
        <taxon>Prymnesiophyceae</taxon>
        <taxon>Prymnesiales</taxon>
        <taxon>Prymnesiaceae</taxon>
        <taxon>Prymnesium</taxon>
    </lineage>
</organism>
<reference evidence="1 2" key="1">
    <citation type="journal article" date="2024" name="Science">
        <title>Giant polyketide synthase enzymes in the biosynthesis of giant marine polyether toxins.</title>
        <authorList>
            <person name="Fallon T.R."/>
            <person name="Shende V.V."/>
            <person name="Wierzbicki I.H."/>
            <person name="Pendleton A.L."/>
            <person name="Watervoot N.F."/>
            <person name="Auber R.P."/>
            <person name="Gonzalez D.J."/>
            <person name="Wisecaver J.H."/>
            <person name="Moore B.S."/>
        </authorList>
    </citation>
    <scope>NUCLEOTIDE SEQUENCE [LARGE SCALE GENOMIC DNA]</scope>
    <source>
        <strain evidence="1 2">12B1</strain>
    </source>
</reference>
<comment type="caution">
    <text evidence="1">The sequence shown here is derived from an EMBL/GenBank/DDBJ whole genome shotgun (WGS) entry which is preliminary data.</text>
</comment>
<dbReference type="Proteomes" id="UP001515480">
    <property type="component" value="Unassembled WGS sequence"/>
</dbReference>
<evidence type="ECO:0000313" key="2">
    <source>
        <dbReference type="Proteomes" id="UP001515480"/>
    </source>
</evidence>